<gene>
    <name evidence="1" type="ORF">AVEN_222726_1</name>
</gene>
<keyword evidence="2" id="KW-1185">Reference proteome</keyword>
<evidence type="ECO:0000313" key="2">
    <source>
        <dbReference type="Proteomes" id="UP000499080"/>
    </source>
</evidence>
<proteinExistence type="predicted"/>
<evidence type="ECO:0000313" key="1">
    <source>
        <dbReference type="EMBL" id="GBL85257.1"/>
    </source>
</evidence>
<sequence length="117" mass="13207">MVAHIDTIPFFSPSVKFNLSGATPRKLQAHQLRTIRSPTAPSPSLFQFPLDRESLTPLHHISTQIVFQHISEVVFQQPGSKNGDLGHPKRLEIHIFDHAFLISGSIPDLNRWILEIP</sequence>
<dbReference type="AlphaFoldDB" id="A0A4Y2B093"/>
<comment type="caution">
    <text evidence="1">The sequence shown here is derived from an EMBL/GenBank/DDBJ whole genome shotgun (WGS) entry which is preliminary data.</text>
</comment>
<accession>A0A4Y2B093</accession>
<reference evidence="1 2" key="1">
    <citation type="journal article" date="2019" name="Sci. Rep.">
        <title>Orb-weaving spider Araneus ventricosus genome elucidates the spidroin gene catalogue.</title>
        <authorList>
            <person name="Kono N."/>
            <person name="Nakamura H."/>
            <person name="Ohtoshi R."/>
            <person name="Moran D.A.P."/>
            <person name="Shinohara A."/>
            <person name="Yoshida Y."/>
            <person name="Fujiwara M."/>
            <person name="Mori M."/>
            <person name="Tomita M."/>
            <person name="Arakawa K."/>
        </authorList>
    </citation>
    <scope>NUCLEOTIDE SEQUENCE [LARGE SCALE GENOMIC DNA]</scope>
</reference>
<dbReference type="EMBL" id="BGPR01000042">
    <property type="protein sequence ID" value="GBL85257.1"/>
    <property type="molecule type" value="Genomic_DNA"/>
</dbReference>
<protein>
    <submittedName>
        <fullName evidence="1">Uncharacterized protein</fullName>
    </submittedName>
</protein>
<name>A0A4Y2B093_ARAVE</name>
<organism evidence="1 2">
    <name type="scientific">Araneus ventricosus</name>
    <name type="common">Orbweaver spider</name>
    <name type="synonym">Epeira ventricosa</name>
    <dbReference type="NCBI Taxonomy" id="182803"/>
    <lineage>
        <taxon>Eukaryota</taxon>
        <taxon>Metazoa</taxon>
        <taxon>Ecdysozoa</taxon>
        <taxon>Arthropoda</taxon>
        <taxon>Chelicerata</taxon>
        <taxon>Arachnida</taxon>
        <taxon>Araneae</taxon>
        <taxon>Araneomorphae</taxon>
        <taxon>Entelegynae</taxon>
        <taxon>Araneoidea</taxon>
        <taxon>Araneidae</taxon>
        <taxon>Araneus</taxon>
    </lineage>
</organism>
<dbReference type="Proteomes" id="UP000499080">
    <property type="component" value="Unassembled WGS sequence"/>
</dbReference>